<dbReference type="EMBL" id="LAZR01000129">
    <property type="protein sequence ID" value="KKN88386.1"/>
    <property type="molecule type" value="Genomic_DNA"/>
</dbReference>
<sequence>MGQMQTYEVVYVEGLEAEVKRLRKLFREVRQDFFEQAEEEIREYADKGKSWVEIEDMPKRKKYFDAETEKLCKGEDDEPSNE</sequence>
<protein>
    <submittedName>
        <fullName evidence="1">Uncharacterized protein</fullName>
    </submittedName>
</protein>
<accession>A0A0F9WQB4</accession>
<name>A0A0F9WQB4_9ZZZZ</name>
<proteinExistence type="predicted"/>
<organism evidence="1">
    <name type="scientific">marine sediment metagenome</name>
    <dbReference type="NCBI Taxonomy" id="412755"/>
    <lineage>
        <taxon>unclassified sequences</taxon>
        <taxon>metagenomes</taxon>
        <taxon>ecological metagenomes</taxon>
    </lineage>
</organism>
<comment type="caution">
    <text evidence="1">The sequence shown here is derived from an EMBL/GenBank/DDBJ whole genome shotgun (WGS) entry which is preliminary data.</text>
</comment>
<dbReference type="AlphaFoldDB" id="A0A0F9WQB4"/>
<gene>
    <name evidence="1" type="ORF">LCGC14_0249490</name>
</gene>
<reference evidence="1" key="1">
    <citation type="journal article" date="2015" name="Nature">
        <title>Complex archaea that bridge the gap between prokaryotes and eukaryotes.</title>
        <authorList>
            <person name="Spang A."/>
            <person name="Saw J.H."/>
            <person name="Jorgensen S.L."/>
            <person name="Zaremba-Niedzwiedzka K."/>
            <person name="Martijn J."/>
            <person name="Lind A.E."/>
            <person name="van Eijk R."/>
            <person name="Schleper C."/>
            <person name="Guy L."/>
            <person name="Ettema T.J."/>
        </authorList>
    </citation>
    <scope>NUCLEOTIDE SEQUENCE</scope>
</reference>
<evidence type="ECO:0000313" key="1">
    <source>
        <dbReference type="EMBL" id="KKN88386.1"/>
    </source>
</evidence>